<dbReference type="InterPro" id="IPR029044">
    <property type="entry name" value="Nucleotide-diphossugar_trans"/>
</dbReference>
<evidence type="ECO:0000256" key="3">
    <source>
        <dbReference type="ARBA" id="ARBA00022679"/>
    </source>
</evidence>
<protein>
    <submittedName>
        <fullName evidence="8">Glycosyltransferase family 92</fullName>
    </submittedName>
</protein>
<dbReference type="GO" id="GO:0016757">
    <property type="term" value="F:glycosyltransferase activity"/>
    <property type="evidence" value="ECO:0007669"/>
    <property type="project" value="UniProtKB-KW"/>
</dbReference>
<comment type="subcellular location">
    <subcellularLocation>
        <location evidence="1">Membrane</location>
        <topology evidence="1">Single-pass membrane protein</topology>
    </subcellularLocation>
</comment>
<dbReference type="PANTHER" id="PTHR21461">
    <property type="entry name" value="GLYCOSYLTRANSFERASE FAMILY 92 PROTEIN"/>
    <property type="match status" value="1"/>
</dbReference>
<keyword evidence="2" id="KW-0328">Glycosyltransferase</keyword>
<evidence type="ECO:0000256" key="4">
    <source>
        <dbReference type="ARBA" id="ARBA00022692"/>
    </source>
</evidence>
<keyword evidence="3 8" id="KW-0808">Transferase</keyword>
<proteinExistence type="predicted"/>
<dbReference type="Pfam" id="PF01697">
    <property type="entry name" value="Glyco_transf_92"/>
    <property type="match status" value="1"/>
</dbReference>
<dbReference type="EMBL" id="FNRF01000006">
    <property type="protein sequence ID" value="SEA87784.1"/>
    <property type="molecule type" value="Genomic_DNA"/>
</dbReference>
<dbReference type="SUPFAM" id="SSF53448">
    <property type="entry name" value="Nucleotide-diphospho-sugar transferases"/>
    <property type="match status" value="1"/>
</dbReference>
<dbReference type="InterPro" id="IPR008166">
    <property type="entry name" value="Glyco_transf_92"/>
</dbReference>
<keyword evidence="5 7" id="KW-1133">Transmembrane helix</keyword>
<name>A0A1H4ERR7_XYLRU</name>
<evidence type="ECO:0000313" key="9">
    <source>
        <dbReference type="Proteomes" id="UP000182257"/>
    </source>
</evidence>
<evidence type="ECO:0000256" key="5">
    <source>
        <dbReference type="ARBA" id="ARBA00022989"/>
    </source>
</evidence>
<evidence type="ECO:0000256" key="6">
    <source>
        <dbReference type="ARBA" id="ARBA00023136"/>
    </source>
</evidence>
<dbReference type="GO" id="GO:0005737">
    <property type="term" value="C:cytoplasm"/>
    <property type="evidence" value="ECO:0007669"/>
    <property type="project" value="TreeGrafter"/>
</dbReference>
<gene>
    <name evidence="8" type="ORF">SAMN05216462_2922</name>
</gene>
<evidence type="ECO:0000313" key="8">
    <source>
        <dbReference type="EMBL" id="SEA87784.1"/>
    </source>
</evidence>
<keyword evidence="6 7" id="KW-0472">Membrane</keyword>
<feature type="transmembrane region" description="Helical" evidence="7">
    <location>
        <begin position="21"/>
        <end position="41"/>
    </location>
</feature>
<dbReference type="Proteomes" id="UP000182257">
    <property type="component" value="Unassembled WGS sequence"/>
</dbReference>
<dbReference type="GO" id="GO:0016020">
    <property type="term" value="C:membrane"/>
    <property type="evidence" value="ECO:0007669"/>
    <property type="project" value="UniProtKB-SubCell"/>
</dbReference>
<keyword evidence="4 7" id="KW-0812">Transmembrane</keyword>
<evidence type="ECO:0000256" key="7">
    <source>
        <dbReference type="SAM" id="Phobius"/>
    </source>
</evidence>
<dbReference type="OrthoDB" id="1997677at2"/>
<dbReference type="RefSeq" id="WP_081353049.1">
    <property type="nucleotide sequence ID" value="NZ_FNRF01000006.1"/>
</dbReference>
<dbReference type="PANTHER" id="PTHR21461:SF69">
    <property type="entry name" value="GLYCOSYLTRANSFERASE FAMILY 92 PROTEIN"/>
    <property type="match status" value="1"/>
</dbReference>
<evidence type="ECO:0000256" key="2">
    <source>
        <dbReference type="ARBA" id="ARBA00022676"/>
    </source>
</evidence>
<reference evidence="8 9" key="1">
    <citation type="submission" date="2016-10" db="EMBL/GenBank/DDBJ databases">
        <authorList>
            <person name="de Groot N.N."/>
        </authorList>
    </citation>
    <scope>NUCLEOTIDE SEQUENCE [LARGE SCALE GENOMIC DNA]</scope>
    <source>
        <strain evidence="8 9">D31d</strain>
    </source>
</reference>
<organism evidence="8 9">
    <name type="scientific">Xylanibacter ruminicola</name>
    <name type="common">Prevotella ruminicola</name>
    <dbReference type="NCBI Taxonomy" id="839"/>
    <lineage>
        <taxon>Bacteria</taxon>
        <taxon>Pseudomonadati</taxon>
        <taxon>Bacteroidota</taxon>
        <taxon>Bacteroidia</taxon>
        <taxon>Bacteroidales</taxon>
        <taxon>Prevotellaceae</taxon>
        <taxon>Xylanibacter</taxon>
    </lineage>
</organism>
<dbReference type="AlphaFoldDB" id="A0A1H4ERR7"/>
<sequence length="324" mass="39094">MKYQENKRFIFDGEKKYGIGFIVNYLKAFFNNFFFRILFYFRSPIVYDKKYRFSILSIFKNEAPYLKEFIEYHMLIGFEHFYLYNNNSDDNYKEVLQPYVDSGVVTLVEWPVVPGQGPMYDHWYVTYRHESSWVSFLDLDEFICPLKVVSIAEWIKPFEKYPVIMLYWKMFGTNGHYEHDNNKLVTEQYINSWEKISEIGKVIYNTDYDIAYFSKGMMHGFKVKLGKLNVPPINSFGYFVVAGIHRYKMNLTIQVNHYWSKAFGCYQKKHQRGSAVFGKSWKTFDQFLWHEHFNVSSDYSIYRFLMQLKLKMDGRYPQNEKTNE</sequence>
<evidence type="ECO:0000256" key="1">
    <source>
        <dbReference type="ARBA" id="ARBA00004167"/>
    </source>
</evidence>
<accession>A0A1H4ERR7</accession>